<accession>A0ABQ7G392</accession>
<name>A0ABQ7G392_DUNSA</name>
<feature type="compositionally biased region" description="Low complexity" evidence="1">
    <location>
        <begin position="10"/>
        <end position="19"/>
    </location>
</feature>
<evidence type="ECO:0000313" key="3">
    <source>
        <dbReference type="Proteomes" id="UP000815325"/>
    </source>
</evidence>
<dbReference type="Proteomes" id="UP000815325">
    <property type="component" value="Unassembled WGS sequence"/>
</dbReference>
<evidence type="ECO:0000256" key="1">
    <source>
        <dbReference type="SAM" id="MobiDB-lite"/>
    </source>
</evidence>
<organism evidence="2 3">
    <name type="scientific">Dunaliella salina</name>
    <name type="common">Green alga</name>
    <name type="synonym">Protococcus salinus</name>
    <dbReference type="NCBI Taxonomy" id="3046"/>
    <lineage>
        <taxon>Eukaryota</taxon>
        <taxon>Viridiplantae</taxon>
        <taxon>Chlorophyta</taxon>
        <taxon>core chlorophytes</taxon>
        <taxon>Chlorophyceae</taxon>
        <taxon>CS clade</taxon>
        <taxon>Chlamydomonadales</taxon>
        <taxon>Dunaliellaceae</taxon>
        <taxon>Dunaliella</taxon>
    </lineage>
</organism>
<reference evidence="2" key="1">
    <citation type="submission" date="2017-08" db="EMBL/GenBank/DDBJ databases">
        <authorList>
            <person name="Polle J.E."/>
            <person name="Barry K."/>
            <person name="Cushman J."/>
            <person name="Schmutz J."/>
            <person name="Tran D."/>
            <person name="Hathwaick L.T."/>
            <person name="Yim W.C."/>
            <person name="Jenkins J."/>
            <person name="Mckie-Krisberg Z.M."/>
            <person name="Prochnik S."/>
            <person name="Lindquist E."/>
            <person name="Dockter R.B."/>
            <person name="Adam C."/>
            <person name="Molina H."/>
            <person name="Bunkerborg J."/>
            <person name="Jin E."/>
            <person name="Buchheim M."/>
            <person name="Magnuson J."/>
        </authorList>
    </citation>
    <scope>NUCLEOTIDE SEQUENCE</scope>
    <source>
        <strain evidence="2">CCAP 19/18</strain>
    </source>
</reference>
<evidence type="ECO:0000313" key="2">
    <source>
        <dbReference type="EMBL" id="KAF5829079.1"/>
    </source>
</evidence>
<dbReference type="EMBL" id="MU070206">
    <property type="protein sequence ID" value="KAF5829079.1"/>
    <property type="molecule type" value="Genomic_DNA"/>
</dbReference>
<feature type="region of interest" description="Disordered" evidence="1">
    <location>
        <begin position="1"/>
        <end position="20"/>
    </location>
</feature>
<sequence length="78" mass="8994">MSNPVSNTLSSSRSQFSRSHFSDKDLEPLFFQQQALATAPSKAREREQVAQATEQLKVVVQELKLDSWMWEAPRHTQF</sequence>
<proteinExistence type="predicted"/>
<protein>
    <recommendedName>
        <fullName evidence="4">Encoded protein</fullName>
    </recommendedName>
</protein>
<evidence type="ECO:0008006" key="4">
    <source>
        <dbReference type="Google" id="ProtNLM"/>
    </source>
</evidence>
<keyword evidence="3" id="KW-1185">Reference proteome</keyword>
<comment type="caution">
    <text evidence="2">The sequence shown here is derived from an EMBL/GenBank/DDBJ whole genome shotgun (WGS) entry which is preliminary data.</text>
</comment>
<gene>
    <name evidence="2" type="ORF">DUNSADRAFT_16612</name>
</gene>